<keyword evidence="4 7" id="KW-0863">Zinc-finger</keyword>
<reference evidence="11" key="2">
    <citation type="submission" date="2021-03" db="UniProtKB">
        <authorList>
            <consortium name="Ensembl"/>
        </authorList>
    </citation>
    <scope>IDENTIFICATION</scope>
</reference>
<dbReference type="InterPro" id="IPR011333">
    <property type="entry name" value="SKP1/BTB/POZ_sf"/>
</dbReference>
<dbReference type="GO" id="GO:0005634">
    <property type="term" value="C:nucleus"/>
    <property type="evidence" value="ECO:0007669"/>
    <property type="project" value="UniProtKB-SubCell"/>
</dbReference>
<dbReference type="InterPro" id="IPR036236">
    <property type="entry name" value="Znf_C2H2_sf"/>
</dbReference>
<dbReference type="FunFam" id="3.30.160.60:FF:000498">
    <property type="entry name" value="Putative zinc finger protein 131"/>
    <property type="match status" value="1"/>
</dbReference>
<reference evidence="11" key="1">
    <citation type="journal article" date="2010" name="Science">
        <title>The genome of the Western clawed frog Xenopus tropicalis.</title>
        <authorList>
            <person name="Hellsten U."/>
            <person name="Harland R.M."/>
            <person name="Gilchrist M.J."/>
            <person name="Hendrix D."/>
            <person name="Jurka J."/>
            <person name="Kapitonov V."/>
            <person name="Ovcharenko I."/>
            <person name="Putnam N.H."/>
            <person name="Shu S."/>
            <person name="Taher L."/>
            <person name="Blitz I.L."/>
            <person name="Blumberg B."/>
            <person name="Dichmann D.S."/>
            <person name="Dubchak I."/>
            <person name="Amaya E."/>
            <person name="Detter J.C."/>
            <person name="Fletcher R."/>
            <person name="Gerhard D.S."/>
            <person name="Goodstein D."/>
            <person name="Graves T."/>
            <person name="Grigoriev I.V."/>
            <person name="Grimwood J."/>
            <person name="Kawashima T."/>
            <person name="Lindquist E."/>
            <person name="Lucas S.M."/>
            <person name="Mead P.E."/>
            <person name="Mitros T."/>
            <person name="Ogino H."/>
            <person name="Ohta Y."/>
            <person name="Poliakov A.V."/>
            <person name="Pollet N."/>
            <person name="Robert J."/>
            <person name="Salamov A."/>
            <person name="Sater A.K."/>
            <person name="Schmutz J."/>
            <person name="Terry A."/>
            <person name="Vize P.D."/>
            <person name="Warren W.C."/>
            <person name="Wells D."/>
            <person name="Wills A."/>
            <person name="Wilson R.K."/>
            <person name="Zimmerman L.B."/>
            <person name="Zorn A.M."/>
            <person name="Grainger R."/>
            <person name="Grammer T."/>
            <person name="Khokha M.K."/>
            <person name="Richardson P.M."/>
            <person name="Rokhsar D.S."/>
        </authorList>
    </citation>
    <scope>NUCLEOTIDE SEQUENCE [LARGE SCALE GENOMIC DNA]</scope>
    <source>
        <strain evidence="11">Nigerian</strain>
    </source>
</reference>
<feature type="domain" description="C2H2-type" evidence="10">
    <location>
        <begin position="341"/>
        <end position="369"/>
    </location>
</feature>
<evidence type="ECO:0000256" key="2">
    <source>
        <dbReference type="ARBA" id="ARBA00022723"/>
    </source>
</evidence>
<dbReference type="Gene3D" id="3.30.710.10">
    <property type="entry name" value="Potassium Channel Kv1.1, Chain A"/>
    <property type="match status" value="1"/>
</dbReference>
<feature type="domain" description="C2H2-type" evidence="10">
    <location>
        <begin position="314"/>
        <end position="341"/>
    </location>
</feature>
<feature type="domain" description="C2H2-type" evidence="10">
    <location>
        <begin position="445"/>
        <end position="472"/>
    </location>
</feature>
<organism evidence="11">
    <name type="scientific">Xenopus tropicalis</name>
    <name type="common">Western clawed frog</name>
    <name type="synonym">Silurana tropicalis</name>
    <dbReference type="NCBI Taxonomy" id="8364"/>
    <lineage>
        <taxon>Eukaryota</taxon>
        <taxon>Metazoa</taxon>
        <taxon>Chordata</taxon>
        <taxon>Craniata</taxon>
        <taxon>Vertebrata</taxon>
        <taxon>Euteleostomi</taxon>
        <taxon>Amphibia</taxon>
        <taxon>Batrachia</taxon>
        <taxon>Anura</taxon>
        <taxon>Pipoidea</taxon>
        <taxon>Pipidae</taxon>
        <taxon>Xenopodinae</taxon>
        <taxon>Xenopus</taxon>
        <taxon>Silurana</taxon>
    </lineage>
</organism>
<keyword evidence="3" id="KW-0677">Repeat</keyword>
<evidence type="ECO:0000256" key="8">
    <source>
        <dbReference type="SAM" id="MobiDB-lite"/>
    </source>
</evidence>
<dbReference type="SUPFAM" id="SSF57667">
    <property type="entry name" value="beta-beta-alpha zinc fingers"/>
    <property type="match status" value="3"/>
</dbReference>
<dbReference type="FunFam" id="3.30.710.10:FF:000041">
    <property type="entry name" value="Zinc finger protein 131"/>
    <property type="match status" value="1"/>
</dbReference>
<dbReference type="SMART" id="SM00225">
    <property type="entry name" value="BTB"/>
    <property type="match status" value="1"/>
</dbReference>
<evidence type="ECO:0000256" key="7">
    <source>
        <dbReference type="PROSITE-ProRule" id="PRU00042"/>
    </source>
</evidence>
<dbReference type="PROSITE" id="PS00028">
    <property type="entry name" value="ZINC_FINGER_C2H2_1"/>
    <property type="match status" value="5"/>
</dbReference>
<dbReference type="Ensembl" id="ENSXETT00000111748">
    <property type="protein sequence ID" value="ENSXETP00000115483"/>
    <property type="gene ID" value="ENSXETG00000032207"/>
</dbReference>
<evidence type="ECO:0000256" key="3">
    <source>
        <dbReference type="ARBA" id="ARBA00022737"/>
    </source>
</evidence>
<evidence type="ECO:0000259" key="9">
    <source>
        <dbReference type="PROSITE" id="PS50097"/>
    </source>
</evidence>
<keyword evidence="5" id="KW-0862">Zinc</keyword>
<protein>
    <recommendedName>
        <fullName evidence="12">Zinc finger protein 131</fullName>
    </recommendedName>
</protein>
<proteinExistence type="predicted"/>
<dbReference type="Bgee" id="ENSXETG00000032207">
    <property type="expression patterns" value="Expressed in blastula and 12 other cell types or tissues"/>
</dbReference>
<dbReference type="GeneTree" id="ENSGT00940000154668"/>
<dbReference type="SMART" id="SM00355">
    <property type="entry name" value="ZnF_C2H2"/>
    <property type="match status" value="6"/>
</dbReference>
<feature type="domain" description="BTB" evidence="9">
    <location>
        <begin position="84"/>
        <end position="150"/>
    </location>
</feature>
<evidence type="ECO:0000259" key="10">
    <source>
        <dbReference type="PROSITE" id="PS50157"/>
    </source>
</evidence>
<evidence type="ECO:0000256" key="5">
    <source>
        <dbReference type="ARBA" id="ARBA00022833"/>
    </source>
</evidence>
<dbReference type="FunFam" id="3.30.160.60:FF:000552">
    <property type="entry name" value="Zinc finger protein 131"/>
    <property type="match status" value="1"/>
</dbReference>
<evidence type="ECO:0000256" key="6">
    <source>
        <dbReference type="ARBA" id="ARBA00023242"/>
    </source>
</evidence>
<feature type="region of interest" description="Disordered" evidence="8">
    <location>
        <begin position="277"/>
        <end position="297"/>
    </location>
</feature>
<feature type="domain" description="C2H2-type" evidence="10">
    <location>
        <begin position="409"/>
        <end position="439"/>
    </location>
</feature>
<feature type="domain" description="C2H2-type" evidence="10">
    <location>
        <begin position="381"/>
        <end position="408"/>
    </location>
</feature>
<dbReference type="Pfam" id="PF00651">
    <property type="entry name" value="BTB"/>
    <property type="match status" value="1"/>
</dbReference>
<dbReference type="AlphaFoldDB" id="A0A803K5C8"/>
<keyword evidence="6" id="KW-0539">Nucleus</keyword>
<dbReference type="InParanoid" id="A0A803K5C8"/>
<dbReference type="GO" id="GO:0008270">
    <property type="term" value="F:zinc ion binding"/>
    <property type="evidence" value="ECO:0007669"/>
    <property type="project" value="UniProtKB-KW"/>
</dbReference>
<dbReference type="FunCoup" id="A0A803K5C8">
    <property type="interactions" value="2765"/>
</dbReference>
<dbReference type="Pfam" id="PF12874">
    <property type="entry name" value="zf-met"/>
    <property type="match status" value="2"/>
</dbReference>
<keyword evidence="2" id="KW-0479">Metal-binding</keyword>
<dbReference type="PROSITE" id="PS50097">
    <property type="entry name" value="BTB"/>
    <property type="match status" value="1"/>
</dbReference>
<dbReference type="PROSITE" id="PS50157">
    <property type="entry name" value="ZINC_FINGER_C2H2_2"/>
    <property type="match status" value="5"/>
</dbReference>
<dbReference type="PANTHER" id="PTHR24394">
    <property type="entry name" value="ZINC FINGER PROTEIN"/>
    <property type="match status" value="1"/>
</dbReference>
<dbReference type="SUPFAM" id="SSF54695">
    <property type="entry name" value="POZ domain"/>
    <property type="match status" value="1"/>
</dbReference>
<evidence type="ECO:0000313" key="11">
    <source>
        <dbReference type="Ensembl" id="ENSXETP00000115483"/>
    </source>
</evidence>
<dbReference type="InterPro" id="IPR013087">
    <property type="entry name" value="Znf_C2H2_type"/>
</dbReference>
<accession>A0A803K5C8</accession>
<evidence type="ECO:0000256" key="4">
    <source>
        <dbReference type="ARBA" id="ARBA00022771"/>
    </source>
</evidence>
<sequence>MEAEETMGCIQEFPDHYKVMLDRLNEQRELDQFTDITLIVDGMYVAPAIYNALYHCCLIHSSACLFTSIHLCIWVVEFMDRAFKHLFFTLSCPGHQFKAHKAVLAACSHFFYKFFQDFTQEPLVEIEGVSNAAFRHLIDFTYTAKLMIQDEEEACDIWKAAEYLQMQEAIKALEFRNKESIIIEAEARTESTDSIKKWKIAESSEVITETLPASDGEPLEIEVEIGEKTIELDDNVATMEEVATAEQSIKYIQSTATSDDSALALLADITSKYRHGERKRQLEEESSNESDAAGKQVEGSEIMEVHLSHVNNMFHCQKCNRSFKLFYHFKEHMKSHSSDTFKCEICNKRYVREIAWKQHLTCYHMDESTANKRPRPGKKIHVCQYCDKQFDHFGHFKEHLRKHTGEKPFECPNCHEHFARNSTLKCHLSACQYGVGAKKGRKKLYECQVCNSIFNCWDQFKDHLVLHTGEKPNHCTLCDMWFMQGSELRKHLQEAHNISERIVTEVVLPSETTETESVSSMTFVEQVEQVHMVPVDQVIQVQVDPPQLTVGHLHQDLLEVNQVKGAHILDLQTQVQLGHIEVEHLHIEPGTEIQVEEVHVEHVNQIHMEEVEAELLDESSIQHIEQAIVEQDESCQAEEGELHQIVHTGAETLQIKQMEITHIEATAE</sequence>
<dbReference type="FunFam" id="3.30.160.60:FF:001444">
    <property type="entry name" value="zinc finger protein 131 isoform X1"/>
    <property type="match status" value="1"/>
</dbReference>
<dbReference type="InterPro" id="IPR000210">
    <property type="entry name" value="BTB/POZ_dom"/>
</dbReference>
<evidence type="ECO:0008006" key="12">
    <source>
        <dbReference type="Google" id="ProtNLM"/>
    </source>
</evidence>
<dbReference type="PANTHER" id="PTHR24394:SF55">
    <property type="entry name" value="ZINC FINGER PROTEIN 131"/>
    <property type="match status" value="1"/>
</dbReference>
<comment type="subcellular location">
    <subcellularLocation>
        <location evidence="1">Nucleus</location>
    </subcellularLocation>
</comment>
<dbReference type="Gene3D" id="3.30.160.60">
    <property type="entry name" value="Classic Zinc Finger"/>
    <property type="match status" value="5"/>
</dbReference>
<evidence type="ECO:0000256" key="1">
    <source>
        <dbReference type="ARBA" id="ARBA00004123"/>
    </source>
</evidence>
<name>A0A803K5C8_XENTR</name>